<accession>A0ACC2PKY9</accession>
<comment type="caution">
    <text evidence="1">The sequence shown here is derived from an EMBL/GenBank/DDBJ whole genome shotgun (WGS) entry which is preliminary data.</text>
</comment>
<keyword evidence="2" id="KW-1185">Reference proteome</keyword>
<reference evidence="1" key="1">
    <citation type="submission" date="2023-04" db="EMBL/GenBank/DDBJ databases">
        <title>A chromosome-level genome assembly of the parasitoid wasp Eretmocerus hayati.</title>
        <authorList>
            <person name="Zhong Y."/>
            <person name="Liu S."/>
            <person name="Liu Y."/>
        </authorList>
    </citation>
    <scope>NUCLEOTIDE SEQUENCE</scope>
    <source>
        <strain evidence="1">ZJU_SS_LIU_2023</strain>
    </source>
</reference>
<evidence type="ECO:0000313" key="1">
    <source>
        <dbReference type="EMBL" id="KAJ8683486.1"/>
    </source>
</evidence>
<dbReference type="Proteomes" id="UP001239111">
    <property type="component" value="Chromosome 1"/>
</dbReference>
<organism evidence="1 2">
    <name type="scientific">Eretmocerus hayati</name>
    <dbReference type="NCBI Taxonomy" id="131215"/>
    <lineage>
        <taxon>Eukaryota</taxon>
        <taxon>Metazoa</taxon>
        <taxon>Ecdysozoa</taxon>
        <taxon>Arthropoda</taxon>
        <taxon>Hexapoda</taxon>
        <taxon>Insecta</taxon>
        <taxon>Pterygota</taxon>
        <taxon>Neoptera</taxon>
        <taxon>Endopterygota</taxon>
        <taxon>Hymenoptera</taxon>
        <taxon>Apocrita</taxon>
        <taxon>Proctotrupomorpha</taxon>
        <taxon>Chalcidoidea</taxon>
        <taxon>Aphelinidae</taxon>
        <taxon>Aphelininae</taxon>
        <taxon>Eretmocerus</taxon>
    </lineage>
</organism>
<evidence type="ECO:0000313" key="2">
    <source>
        <dbReference type="Proteomes" id="UP001239111"/>
    </source>
</evidence>
<name>A0ACC2PKY9_9HYME</name>
<proteinExistence type="predicted"/>
<dbReference type="EMBL" id="CM056741">
    <property type="protein sequence ID" value="KAJ8683486.1"/>
    <property type="molecule type" value="Genomic_DNA"/>
</dbReference>
<gene>
    <name evidence="1" type="ORF">QAD02_019278</name>
</gene>
<sequence>MAASSASSVNGREEGLPPGQKRIFIVDGMASDQQLDICRVCLGAGLVLRSLFIIDKAQLPPSDKVMSLASVKMAPGDGLPSHICSDCDEKLESAYEFKLRVEEADSFLRERSDPINIKEEHTFSVAGMPIHRRYKDGTGNSLSSHDIQLMKSSEMNVSLQSTSTDNIHKVNVALASDVCSERQKSQDRRIEDGCKGGTNHVETTTQKDYQSGCNVPQAATSLVDHQQTGQDSSNIFDQQSRTAENAEIARAPGIVQNLSLENQHFHEIIINQEGDLDQSEDGVHHVEEQRFAILEHDYVAEFQLCNDIGEKESSSTVYLKSVHENTAMESDCEKATSSSELRQKSSGGHKDEQCLLTSESTTDKRKASKEQPALNMDERNHFGDLGLSFKSKQSICDKKSVSNELSKNHMLSLEKNEEIPASTEKPLNYGHEVSNRSITGAVSLLASEASTDDGQTNICHECGKKYTCLKTYNNHMKQHEHEKETKKGSMSFEDSAHDGDNSLDSAGFDFNPPDSFVTGDNVKQEVEEAMDKTGLSRSKIYVVGPGHDTINPGDDQQSGQFLEVAFSEHDICNSIEVSDLPDLTPKVETVSDANFALVRVKKGLKVLNPSELAMSVSHGESLCAEEVHIQQLETNEQLQDFSCNECGETFEGELSLRDHLAATNHATVIIDQDCDQIKRVKREAAKVAEKMMDSIRTDITSDEGDDDELYEMMCPKDEKFAVDDEECESSGKSRKRKASSKKQPRQAKPIHCLLCNEKCPSRRALAEHLDTHVKVESEQGKSGDAEYQEFIEYEGDVDYDDDDDDDFAGGIGWPMENHECPICRKGYSTKKSLMRHQLLHEEPHFECDICTAKFYRKDKLKAHYDKCAEKNPDQVRKCNICGDSFESNEMLKEHRTKHVAEGILTEDDLTDTEDKSSEKPPRKRRTDITGLECTDCNKRYTSRKGLLRHLQVHEGKKYLCDMCPKKFYRKEQLKVHVAKHNIVKPYKCPRCPKRFIKEETMNSHAARHDRPPRKPKESDPPKRYLCEVCSKSFTQSTTLVAHLRAHKGIKPYVCSVCSRPFTTNAYLKMHMRTHTQERPYICQYCSRAFARADTLSNHLTSHTGEAKYHCKFCPKHFRRLKSLKEHVFIHTGQRPYACPTCDRRFNNNGSRYAHSKRCKQNLTQSQMLAQSSSADQEVLEDQMHETDEQMHDTSVDQQEMQDQLTEEQEIIQTTMNQGHIMKPHTFKTITISRPDGSLAQHHVMTHQEILMPLILPLHVTLTDANGELILPEESKIFTT</sequence>
<protein>
    <submittedName>
        <fullName evidence="1">Uncharacterized protein</fullName>
    </submittedName>
</protein>